<name>A0A2T3YQM5_TRIA4</name>
<reference evidence="4 5" key="1">
    <citation type="submission" date="2016-07" db="EMBL/GenBank/DDBJ databases">
        <title>Multiple horizontal gene transfer events from other fungi enriched the ability of initially mycotrophic Trichoderma (Ascomycota) to feed on dead plant biomass.</title>
        <authorList>
            <consortium name="DOE Joint Genome Institute"/>
            <person name="Aerts A."/>
            <person name="Atanasova L."/>
            <person name="Chenthamara K."/>
            <person name="Zhang J."/>
            <person name="Grujic M."/>
            <person name="Henrissat B."/>
            <person name="Kuo A."/>
            <person name="Salamov A."/>
            <person name="Lipzen A."/>
            <person name="Labutti K."/>
            <person name="Barry K."/>
            <person name="Miao Y."/>
            <person name="Rahimi M.J."/>
            <person name="Shen Q."/>
            <person name="Grigoriev I.V."/>
            <person name="Kubicek C.P."/>
            <person name="Druzhinina I.S."/>
        </authorList>
    </citation>
    <scope>NUCLEOTIDE SEQUENCE [LARGE SCALE GENOMIC DNA]</scope>
    <source>
        <strain evidence="4 5">CBS 433.97</strain>
    </source>
</reference>
<dbReference type="STRING" id="1042311.A0A2T3YQM5"/>
<sequence length="92" mass="9864">MLLKIGKCKADVKDNRGETPLHIAASKGHTPIVQMLLDTGEVDLESINSMGRTPLFEAVGGVEETIRILLDHGADVNWKDGEGKAVLSRGAQ</sequence>
<dbReference type="Proteomes" id="UP000240493">
    <property type="component" value="Unassembled WGS sequence"/>
</dbReference>
<organism evidence="4 5">
    <name type="scientific">Trichoderma asperellum (strain ATCC 204424 / CBS 433.97 / NBRC 101777)</name>
    <dbReference type="NCBI Taxonomy" id="1042311"/>
    <lineage>
        <taxon>Eukaryota</taxon>
        <taxon>Fungi</taxon>
        <taxon>Dikarya</taxon>
        <taxon>Ascomycota</taxon>
        <taxon>Pezizomycotina</taxon>
        <taxon>Sordariomycetes</taxon>
        <taxon>Hypocreomycetidae</taxon>
        <taxon>Hypocreales</taxon>
        <taxon>Hypocreaceae</taxon>
        <taxon>Trichoderma</taxon>
    </lineage>
</organism>
<evidence type="ECO:0000313" key="5">
    <source>
        <dbReference type="Proteomes" id="UP000240493"/>
    </source>
</evidence>
<gene>
    <name evidence="4" type="ORF">M441DRAFT_205868</name>
</gene>
<evidence type="ECO:0000256" key="1">
    <source>
        <dbReference type="ARBA" id="ARBA00022737"/>
    </source>
</evidence>
<keyword evidence="1" id="KW-0677">Repeat</keyword>
<accession>A0A2T3YQM5</accession>
<dbReference type="EMBL" id="KZ679291">
    <property type="protein sequence ID" value="PTB34868.1"/>
    <property type="molecule type" value="Genomic_DNA"/>
</dbReference>
<evidence type="ECO:0000256" key="2">
    <source>
        <dbReference type="ARBA" id="ARBA00023043"/>
    </source>
</evidence>
<dbReference type="Pfam" id="PF12796">
    <property type="entry name" value="Ank_2"/>
    <property type="match status" value="1"/>
</dbReference>
<dbReference type="PROSITE" id="PS50297">
    <property type="entry name" value="ANK_REP_REGION"/>
    <property type="match status" value="1"/>
</dbReference>
<keyword evidence="5" id="KW-1185">Reference proteome</keyword>
<dbReference type="PANTHER" id="PTHR24171:SF10">
    <property type="entry name" value="ANKYRIN REPEAT DOMAIN-CONTAINING PROTEIN 29-LIKE"/>
    <property type="match status" value="1"/>
</dbReference>
<dbReference type="InterPro" id="IPR036770">
    <property type="entry name" value="Ankyrin_rpt-contain_sf"/>
</dbReference>
<dbReference type="AlphaFoldDB" id="A0A2T3YQM5"/>
<dbReference type="PANTHER" id="PTHR24171">
    <property type="entry name" value="ANKYRIN REPEAT DOMAIN-CONTAINING PROTEIN 39-RELATED"/>
    <property type="match status" value="1"/>
</dbReference>
<protein>
    <submittedName>
        <fullName evidence="4">Uncharacterized protein</fullName>
    </submittedName>
</protein>
<dbReference type="SUPFAM" id="SSF48403">
    <property type="entry name" value="Ankyrin repeat"/>
    <property type="match status" value="1"/>
</dbReference>
<dbReference type="Gene3D" id="1.25.40.20">
    <property type="entry name" value="Ankyrin repeat-containing domain"/>
    <property type="match status" value="1"/>
</dbReference>
<dbReference type="SMART" id="SM00248">
    <property type="entry name" value="ANK"/>
    <property type="match status" value="2"/>
</dbReference>
<keyword evidence="2 3" id="KW-0040">ANK repeat</keyword>
<evidence type="ECO:0000256" key="3">
    <source>
        <dbReference type="PROSITE-ProRule" id="PRU00023"/>
    </source>
</evidence>
<proteinExistence type="predicted"/>
<feature type="repeat" description="ANK" evidence="3">
    <location>
        <begin position="16"/>
        <end position="40"/>
    </location>
</feature>
<dbReference type="InterPro" id="IPR002110">
    <property type="entry name" value="Ankyrin_rpt"/>
</dbReference>
<dbReference type="OrthoDB" id="4900527at2759"/>
<evidence type="ECO:0000313" key="4">
    <source>
        <dbReference type="EMBL" id="PTB34868.1"/>
    </source>
</evidence>
<dbReference type="PRINTS" id="PR01415">
    <property type="entry name" value="ANKYRIN"/>
</dbReference>
<dbReference type="PROSITE" id="PS50088">
    <property type="entry name" value="ANK_REPEAT"/>
    <property type="match status" value="1"/>
</dbReference>